<dbReference type="EMBL" id="DRUY01000243">
    <property type="protein sequence ID" value="HHI66302.1"/>
    <property type="molecule type" value="Genomic_DNA"/>
</dbReference>
<sequence length="174" mass="20182">MIFKKFNIKFFSILFFAVFIYFILFSQNFAGADPEDNIVFRTQNGIVVVFGTASELYSLEDSYKKDAKKIDNIYDWVKKAYPNLKVERYSLYMSYKFGKWGLDLQVREAEIMGIIPDIEGLSLGDAKMILERMGFEILNSLEQNPVKKRAVFLEGTSAKDKIHIFFEGFIYQGP</sequence>
<proteinExistence type="predicted"/>
<organism evidence="1">
    <name type="scientific">Thermodesulfobium narugense</name>
    <dbReference type="NCBI Taxonomy" id="184064"/>
    <lineage>
        <taxon>Bacteria</taxon>
        <taxon>Pseudomonadati</taxon>
        <taxon>Thermodesulfobiota</taxon>
        <taxon>Thermodesulfobiia</taxon>
        <taxon>Thermodesulfobiales</taxon>
        <taxon>Thermodesulfobiaceae</taxon>
        <taxon>Thermodesulfobium</taxon>
    </lineage>
</organism>
<comment type="caution">
    <text evidence="1">The sequence shown here is derived from an EMBL/GenBank/DDBJ whole genome shotgun (WGS) entry which is preliminary data.</text>
</comment>
<accession>A0A7C5KG18</accession>
<reference evidence="1" key="1">
    <citation type="journal article" date="2020" name="mSystems">
        <title>Genome- and Community-Level Interaction Insights into Carbon Utilization and Element Cycling Functions of Hydrothermarchaeota in Hydrothermal Sediment.</title>
        <authorList>
            <person name="Zhou Z."/>
            <person name="Liu Y."/>
            <person name="Xu W."/>
            <person name="Pan J."/>
            <person name="Luo Z.H."/>
            <person name="Li M."/>
        </authorList>
    </citation>
    <scope>NUCLEOTIDE SEQUENCE [LARGE SCALE GENOMIC DNA]</scope>
    <source>
        <strain evidence="1">SpSt-1019</strain>
    </source>
</reference>
<protein>
    <submittedName>
        <fullName evidence="1">Uncharacterized protein</fullName>
    </submittedName>
</protein>
<gene>
    <name evidence="1" type="ORF">ENL70_07130</name>
</gene>
<name>A0A7C5KG18_9BACT</name>
<dbReference type="AlphaFoldDB" id="A0A7C5KG18"/>
<evidence type="ECO:0000313" key="1">
    <source>
        <dbReference type="EMBL" id="HHI66302.1"/>
    </source>
</evidence>